<dbReference type="InterPro" id="IPR002716">
    <property type="entry name" value="PIN_dom"/>
</dbReference>
<keyword evidence="2 8" id="KW-1277">Toxin-antitoxin system</keyword>
<dbReference type="CDD" id="cd18731">
    <property type="entry name" value="PIN_NgFitB-like"/>
    <property type="match status" value="1"/>
</dbReference>
<dbReference type="HAMAP" id="MF_00265">
    <property type="entry name" value="VapC_Nob1"/>
    <property type="match status" value="1"/>
</dbReference>
<evidence type="ECO:0000256" key="6">
    <source>
        <dbReference type="ARBA" id="ARBA00022842"/>
    </source>
</evidence>
<evidence type="ECO:0000313" key="10">
    <source>
        <dbReference type="EMBL" id="GAA2086833.1"/>
    </source>
</evidence>
<evidence type="ECO:0000256" key="4">
    <source>
        <dbReference type="ARBA" id="ARBA00022723"/>
    </source>
</evidence>
<dbReference type="Pfam" id="PF01850">
    <property type="entry name" value="PIN"/>
    <property type="match status" value="1"/>
</dbReference>
<evidence type="ECO:0000256" key="8">
    <source>
        <dbReference type="HAMAP-Rule" id="MF_00265"/>
    </source>
</evidence>
<keyword evidence="6 8" id="KW-0460">Magnesium</keyword>
<dbReference type="EC" id="3.1.-.-" evidence="8"/>
<dbReference type="EMBL" id="BAAAPZ010000001">
    <property type="protein sequence ID" value="GAA2086833.1"/>
    <property type="molecule type" value="Genomic_DNA"/>
</dbReference>
<evidence type="ECO:0000256" key="2">
    <source>
        <dbReference type="ARBA" id="ARBA00022649"/>
    </source>
</evidence>
<dbReference type="Proteomes" id="UP001500984">
    <property type="component" value="Unassembled WGS sequence"/>
</dbReference>
<feature type="binding site" evidence="8">
    <location>
        <position position="102"/>
    </location>
    <ligand>
        <name>Mg(2+)</name>
        <dbReference type="ChEBI" id="CHEBI:18420"/>
    </ligand>
</feature>
<comment type="similarity">
    <text evidence="7 8">Belongs to the PINc/VapC protein family.</text>
</comment>
<keyword evidence="5 8" id="KW-0378">Hydrolase</keyword>
<sequence length="142" mass="15462">MIVLDTNVLSEPLKPHPSPAVLTWMQKHSLESALTTISIAELLYGVRRLPDGARRTRLHEQVETLIEGAGARQLPFDEAAARQYAQVRAAGRAAGRTMSAEDLMIAAICLARDCALATRNARDFEGTGVRIVNPWEDESAGP</sequence>
<protein>
    <recommendedName>
        <fullName evidence="8">Ribonuclease VapC</fullName>
        <shortName evidence="8">RNase VapC</shortName>
        <ecNumber evidence="8">3.1.-.-</ecNumber>
    </recommendedName>
    <alternativeName>
        <fullName evidence="8">Toxin VapC</fullName>
    </alternativeName>
</protein>
<dbReference type="SUPFAM" id="SSF88723">
    <property type="entry name" value="PIN domain-like"/>
    <property type="match status" value="1"/>
</dbReference>
<evidence type="ECO:0000256" key="5">
    <source>
        <dbReference type="ARBA" id="ARBA00022801"/>
    </source>
</evidence>
<dbReference type="InterPro" id="IPR050556">
    <property type="entry name" value="Type_II_TA_system_RNase"/>
</dbReference>
<keyword evidence="4 8" id="KW-0479">Metal-binding</keyword>
<dbReference type="PANTHER" id="PTHR33653:SF1">
    <property type="entry name" value="RIBONUCLEASE VAPC2"/>
    <property type="match status" value="1"/>
</dbReference>
<reference evidence="11" key="1">
    <citation type="journal article" date="2019" name="Int. J. Syst. Evol. Microbiol.">
        <title>The Global Catalogue of Microorganisms (GCM) 10K type strain sequencing project: providing services to taxonomists for standard genome sequencing and annotation.</title>
        <authorList>
            <consortium name="The Broad Institute Genomics Platform"/>
            <consortium name="The Broad Institute Genome Sequencing Center for Infectious Disease"/>
            <person name="Wu L."/>
            <person name="Ma J."/>
        </authorList>
    </citation>
    <scope>NUCLEOTIDE SEQUENCE [LARGE SCALE GENOMIC DNA]</scope>
    <source>
        <strain evidence="11">JCM 15900</strain>
    </source>
</reference>
<dbReference type="RefSeq" id="WP_291794677.1">
    <property type="nucleotide sequence ID" value="NZ_BAAAPZ010000001.1"/>
</dbReference>
<dbReference type="Gene3D" id="3.40.50.1010">
    <property type="entry name" value="5'-nuclease"/>
    <property type="match status" value="1"/>
</dbReference>
<evidence type="ECO:0000256" key="3">
    <source>
        <dbReference type="ARBA" id="ARBA00022722"/>
    </source>
</evidence>
<dbReference type="InterPro" id="IPR029060">
    <property type="entry name" value="PIN-like_dom_sf"/>
</dbReference>
<comment type="caution">
    <text evidence="10">The sequence shown here is derived from an EMBL/GenBank/DDBJ whole genome shotgun (WGS) entry which is preliminary data.</text>
</comment>
<keyword evidence="11" id="KW-1185">Reference proteome</keyword>
<gene>
    <name evidence="8" type="primary">vapC</name>
    <name evidence="10" type="ORF">GCM10009823_00850</name>
</gene>
<name>A0ABP5HTY4_9MICO</name>
<accession>A0ABP5HTY4</accession>
<organism evidence="10 11">
    <name type="scientific">Brevibacterium salitolerans</name>
    <dbReference type="NCBI Taxonomy" id="1403566"/>
    <lineage>
        <taxon>Bacteria</taxon>
        <taxon>Bacillati</taxon>
        <taxon>Actinomycetota</taxon>
        <taxon>Actinomycetes</taxon>
        <taxon>Micrococcales</taxon>
        <taxon>Brevibacteriaceae</taxon>
        <taxon>Brevibacterium</taxon>
    </lineage>
</organism>
<comment type="cofactor">
    <cofactor evidence="1 8">
        <name>Mg(2+)</name>
        <dbReference type="ChEBI" id="CHEBI:18420"/>
    </cofactor>
</comment>
<feature type="domain" description="PIN" evidence="9">
    <location>
        <begin position="2"/>
        <end position="124"/>
    </location>
</feature>
<evidence type="ECO:0000313" key="11">
    <source>
        <dbReference type="Proteomes" id="UP001500984"/>
    </source>
</evidence>
<keyword evidence="3 8" id="KW-0540">Nuclease</keyword>
<dbReference type="PANTHER" id="PTHR33653">
    <property type="entry name" value="RIBONUCLEASE VAPC2"/>
    <property type="match status" value="1"/>
</dbReference>
<evidence type="ECO:0000256" key="1">
    <source>
        <dbReference type="ARBA" id="ARBA00001946"/>
    </source>
</evidence>
<evidence type="ECO:0000259" key="9">
    <source>
        <dbReference type="Pfam" id="PF01850"/>
    </source>
</evidence>
<evidence type="ECO:0000256" key="7">
    <source>
        <dbReference type="ARBA" id="ARBA00038093"/>
    </source>
</evidence>
<feature type="binding site" evidence="8">
    <location>
        <position position="5"/>
    </location>
    <ligand>
        <name>Mg(2+)</name>
        <dbReference type="ChEBI" id="CHEBI:18420"/>
    </ligand>
</feature>
<comment type="function">
    <text evidence="8">Toxic component of a toxin-antitoxin (TA) system. An RNase.</text>
</comment>
<dbReference type="InterPro" id="IPR022907">
    <property type="entry name" value="VapC_family"/>
</dbReference>
<proteinExistence type="inferred from homology"/>
<keyword evidence="8" id="KW-0800">Toxin</keyword>